<dbReference type="InterPro" id="IPR017853">
    <property type="entry name" value="GH"/>
</dbReference>
<dbReference type="GO" id="GO:0008422">
    <property type="term" value="F:beta-glucosidase activity"/>
    <property type="evidence" value="ECO:0007669"/>
    <property type="project" value="UniProtKB-EC"/>
</dbReference>
<comment type="similarity">
    <text evidence="3">Belongs to the glycosyl hydrolase 3 family.</text>
</comment>
<gene>
    <name evidence="10" type="ORF">GGP41_009384</name>
</gene>
<dbReference type="EC" id="3.2.1.21" evidence="4"/>
<evidence type="ECO:0000256" key="3">
    <source>
        <dbReference type="ARBA" id="ARBA00005336"/>
    </source>
</evidence>
<accession>A0A8H6DRM1</accession>
<evidence type="ECO:0000256" key="1">
    <source>
        <dbReference type="ARBA" id="ARBA00000448"/>
    </source>
</evidence>
<comment type="pathway">
    <text evidence="2">Glycan metabolism; cellulose degradation.</text>
</comment>
<keyword evidence="5 9" id="KW-0732">Signal</keyword>
<comment type="catalytic activity">
    <reaction evidence="1">
        <text>Hydrolysis of terminal, non-reducing beta-D-glucosyl residues with release of beta-D-glucose.</text>
        <dbReference type="EC" id="3.2.1.21"/>
    </reaction>
</comment>
<evidence type="ECO:0000256" key="7">
    <source>
        <dbReference type="ARBA" id="ARBA00023180"/>
    </source>
</evidence>
<protein>
    <recommendedName>
        <fullName evidence="4">beta-glucosidase</fullName>
        <ecNumber evidence="4">3.2.1.21</ecNumber>
    </recommendedName>
</protein>
<feature type="chain" id="PRO_5034378407" description="beta-glucosidase" evidence="9">
    <location>
        <begin position="23"/>
        <end position="224"/>
    </location>
</feature>
<evidence type="ECO:0000313" key="10">
    <source>
        <dbReference type="EMBL" id="KAF5845579.1"/>
    </source>
</evidence>
<feature type="signal peptide" evidence="9">
    <location>
        <begin position="1"/>
        <end position="22"/>
    </location>
</feature>
<evidence type="ECO:0000256" key="6">
    <source>
        <dbReference type="ARBA" id="ARBA00022801"/>
    </source>
</evidence>
<dbReference type="PANTHER" id="PTHR42715:SF5">
    <property type="entry name" value="BETA-GLUCOSIDASE M-RELATED"/>
    <property type="match status" value="1"/>
</dbReference>
<dbReference type="GO" id="GO:0009251">
    <property type="term" value="P:glucan catabolic process"/>
    <property type="evidence" value="ECO:0007669"/>
    <property type="project" value="TreeGrafter"/>
</dbReference>
<dbReference type="Proteomes" id="UP000624244">
    <property type="component" value="Unassembled WGS sequence"/>
</dbReference>
<proteinExistence type="inferred from homology"/>
<organism evidence="10 11">
    <name type="scientific">Cochliobolus sativus</name>
    <name type="common">Common root rot and spot blotch fungus</name>
    <name type="synonym">Bipolaris sorokiniana</name>
    <dbReference type="NCBI Taxonomy" id="45130"/>
    <lineage>
        <taxon>Eukaryota</taxon>
        <taxon>Fungi</taxon>
        <taxon>Dikarya</taxon>
        <taxon>Ascomycota</taxon>
        <taxon>Pezizomycotina</taxon>
        <taxon>Dothideomycetes</taxon>
        <taxon>Pleosporomycetidae</taxon>
        <taxon>Pleosporales</taxon>
        <taxon>Pleosporineae</taxon>
        <taxon>Pleosporaceae</taxon>
        <taxon>Bipolaris</taxon>
    </lineage>
</organism>
<dbReference type="Gene3D" id="3.20.20.300">
    <property type="entry name" value="Glycoside hydrolase, family 3, N-terminal domain"/>
    <property type="match status" value="1"/>
</dbReference>
<keyword evidence="6" id="KW-0378">Hydrolase</keyword>
<evidence type="ECO:0000256" key="5">
    <source>
        <dbReference type="ARBA" id="ARBA00022729"/>
    </source>
</evidence>
<dbReference type="PANTHER" id="PTHR42715">
    <property type="entry name" value="BETA-GLUCOSIDASE"/>
    <property type="match status" value="1"/>
</dbReference>
<dbReference type="InterPro" id="IPR036962">
    <property type="entry name" value="Glyco_hydro_3_N_sf"/>
</dbReference>
<sequence length="224" mass="24134">MAFIFATRILLVLLSTFSLSSAQIPDGLPIDDATRQYLESLPAEKLTKILKIFQQAIDGQVPATLEVIEAQELYWSYNRGPPFYPTPQAKGLDDWADAYQQASAIVDQMTIEEKVSVVSGQTSTTNGCSGQIPGVPRLGFPGICVNDGPNGLHDIAAVNGYPSGITIGATWNKTLALERGQFMGLESKVKGGKQINGEATFARTTDITIQSTICWDRQLAPLAA</sequence>
<dbReference type="InterPro" id="IPR001764">
    <property type="entry name" value="Glyco_hydro_3_N"/>
</dbReference>
<evidence type="ECO:0000256" key="8">
    <source>
        <dbReference type="ARBA" id="ARBA00023295"/>
    </source>
</evidence>
<dbReference type="PRINTS" id="PR00133">
    <property type="entry name" value="GLHYDRLASE3"/>
</dbReference>
<name>A0A8H6DRM1_COCSA</name>
<evidence type="ECO:0000256" key="2">
    <source>
        <dbReference type="ARBA" id="ARBA00004987"/>
    </source>
</evidence>
<evidence type="ECO:0000256" key="9">
    <source>
        <dbReference type="SAM" id="SignalP"/>
    </source>
</evidence>
<evidence type="ECO:0000313" key="11">
    <source>
        <dbReference type="Proteomes" id="UP000624244"/>
    </source>
</evidence>
<dbReference type="SUPFAM" id="SSF51445">
    <property type="entry name" value="(Trans)glycosidases"/>
    <property type="match status" value="1"/>
</dbReference>
<dbReference type="InterPro" id="IPR050288">
    <property type="entry name" value="Cellulose_deg_GH3"/>
</dbReference>
<keyword evidence="8" id="KW-0326">Glycosidase</keyword>
<reference evidence="10" key="1">
    <citation type="submission" date="2019-11" db="EMBL/GenBank/DDBJ databases">
        <title>Bipolaris sorokiniana Genome sequencing.</title>
        <authorList>
            <person name="Wang H."/>
        </authorList>
    </citation>
    <scope>NUCLEOTIDE SEQUENCE</scope>
</reference>
<comment type="caution">
    <text evidence="10">The sequence shown here is derived from an EMBL/GenBank/DDBJ whole genome shotgun (WGS) entry which is preliminary data.</text>
</comment>
<dbReference type="AlphaFoldDB" id="A0A8H6DRM1"/>
<evidence type="ECO:0000256" key="4">
    <source>
        <dbReference type="ARBA" id="ARBA00012744"/>
    </source>
</evidence>
<keyword evidence="7" id="KW-0325">Glycoprotein</keyword>
<dbReference type="EMBL" id="WNKQ01000018">
    <property type="protein sequence ID" value="KAF5845579.1"/>
    <property type="molecule type" value="Genomic_DNA"/>
</dbReference>